<dbReference type="RefSeq" id="WP_254750364.1">
    <property type="nucleotide sequence ID" value="NZ_JANCLV010000007.1"/>
</dbReference>
<protein>
    <submittedName>
        <fullName evidence="4">Beta-lactamase family protein</fullName>
    </submittedName>
</protein>
<feature type="domain" description="Beta-lactamase-related" evidence="3">
    <location>
        <begin position="50"/>
        <end position="385"/>
    </location>
</feature>
<dbReference type="Gene3D" id="3.40.710.10">
    <property type="entry name" value="DD-peptidase/beta-lactamase superfamily"/>
    <property type="match status" value="1"/>
</dbReference>
<dbReference type="Proteomes" id="UP001524318">
    <property type="component" value="Unassembled WGS sequence"/>
</dbReference>
<dbReference type="EMBL" id="JANCLV010000007">
    <property type="protein sequence ID" value="MCP9000382.1"/>
    <property type="molecule type" value="Genomic_DNA"/>
</dbReference>
<feature type="transmembrane region" description="Helical" evidence="1">
    <location>
        <begin position="452"/>
        <end position="474"/>
    </location>
</feature>
<sequence>MRAISWSARCLLLCLLTVGILGGATTPAPAPAGPPATGPVSPEQTYDVLDTFLREQLETLGIPGAAIAVVRDGVQVHSAAFGRADDSGRPMTAQTPVLLASTSKSITAIAVMQQVEAGRLRLDEPVQTYLPWFTLDDSRSQAITVRHLLHQASGMSSKDTAFEASDAQGPEALEEGVRALSGAPLAGEPGQAFHYASANFNILGLLVQTVSGQPFSEYLEQHVFGPLEMTHSHPTQAAARADNAAAGYSLWFGSFWRQTDVPAPTTGMPSSTLYSSAEDLGHQLIAMLDGGRYRDAQILRPESLEAMFEPLVQVDGSKGYAMGWFTRPLAESADPAAPPVPEADLPRLLEHQGEWGNSHTYLAMVPESGLGVALVINGNDTAAPSRLKAIDTNVLRILHGHSPVPAVVFEDWLQRYSWAVSLALLLAELVSMGLALRFLLRRRAPSRKRWVPLAWGVAALALDGFALWLCLVYAPARFDTHLFVIIRQFPDVGISLVPVLVLAILWPIPRSAWLLARVRGGVSNLPVQAPAGAAWPRVQRSPSAGRRRGPH</sequence>
<keyword evidence="2" id="KW-0732">Signal</keyword>
<comment type="caution">
    <text evidence="4">The sequence shown here is derived from an EMBL/GenBank/DDBJ whole genome shotgun (WGS) entry which is preliminary data.</text>
</comment>
<gene>
    <name evidence="4" type="ORF">NFC73_11675</name>
</gene>
<dbReference type="PANTHER" id="PTHR43283">
    <property type="entry name" value="BETA-LACTAMASE-RELATED"/>
    <property type="match status" value="1"/>
</dbReference>
<evidence type="ECO:0000313" key="5">
    <source>
        <dbReference type="Proteomes" id="UP001524318"/>
    </source>
</evidence>
<feature type="signal peptide" evidence="2">
    <location>
        <begin position="1"/>
        <end position="32"/>
    </location>
</feature>
<feature type="transmembrane region" description="Helical" evidence="1">
    <location>
        <begin position="416"/>
        <end position="440"/>
    </location>
</feature>
<keyword evidence="1" id="KW-0812">Transmembrane</keyword>
<dbReference type="SUPFAM" id="SSF56601">
    <property type="entry name" value="beta-lactamase/transpeptidase-like"/>
    <property type="match status" value="1"/>
</dbReference>
<feature type="chain" id="PRO_5045878067" evidence="2">
    <location>
        <begin position="33"/>
        <end position="551"/>
    </location>
</feature>
<keyword evidence="5" id="KW-1185">Reference proteome</keyword>
<evidence type="ECO:0000256" key="2">
    <source>
        <dbReference type="SAM" id="SignalP"/>
    </source>
</evidence>
<reference evidence="4 5" key="1">
    <citation type="submission" date="2022-06" db="EMBL/GenBank/DDBJ databases">
        <title>Pseudarthrobacter sp. strain RMG13 Genome sequencing and assembly.</title>
        <authorList>
            <person name="Kim I."/>
        </authorList>
    </citation>
    <scope>NUCLEOTIDE SEQUENCE [LARGE SCALE GENOMIC DNA]</scope>
    <source>
        <strain evidence="4 5">RMG13</strain>
    </source>
</reference>
<dbReference type="InterPro" id="IPR050789">
    <property type="entry name" value="Diverse_Enzym_Activities"/>
</dbReference>
<dbReference type="Pfam" id="PF00144">
    <property type="entry name" value="Beta-lactamase"/>
    <property type="match status" value="1"/>
</dbReference>
<evidence type="ECO:0000256" key="1">
    <source>
        <dbReference type="SAM" id="Phobius"/>
    </source>
</evidence>
<evidence type="ECO:0000313" key="4">
    <source>
        <dbReference type="EMBL" id="MCP9000382.1"/>
    </source>
</evidence>
<organism evidence="4 5">
    <name type="scientific">Pseudarthrobacter humi</name>
    <dbReference type="NCBI Taxonomy" id="2952523"/>
    <lineage>
        <taxon>Bacteria</taxon>
        <taxon>Bacillati</taxon>
        <taxon>Actinomycetota</taxon>
        <taxon>Actinomycetes</taxon>
        <taxon>Micrococcales</taxon>
        <taxon>Micrococcaceae</taxon>
        <taxon>Pseudarthrobacter</taxon>
    </lineage>
</organism>
<name>A0ABT1LPJ9_9MICC</name>
<keyword evidence="1" id="KW-0472">Membrane</keyword>
<accession>A0ABT1LPJ9</accession>
<dbReference type="InterPro" id="IPR012338">
    <property type="entry name" value="Beta-lactam/transpept-like"/>
</dbReference>
<evidence type="ECO:0000259" key="3">
    <source>
        <dbReference type="Pfam" id="PF00144"/>
    </source>
</evidence>
<feature type="transmembrane region" description="Helical" evidence="1">
    <location>
        <begin position="494"/>
        <end position="516"/>
    </location>
</feature>
<dbReference type="InterPro" id="IPR001466">
    <property type="entry name" value="Beta-lactam-related"/>
</dbReference>
<proteinExistence type="predicted"/>
<keyword evidence="1" id="KW-1133">Transmembrane helix</keyword>